<dbReference type="OrthoDB" id="880456at2"/>
<dbReference type="Proteomes" id="UP000309133">
    <property type="component" value="Unassembled WGS sequence"/>
</dbReference>
<evidence type="ECO:0000313" key="2">
    <source>
        <dbReference type="Proteomes" id="UP000309133"/>
    </source>
</evidence>
<comment type="caution">
    <text evidence="1">The sequence shown here is derived from an EMBL/GenBank/DDBJ whole genome shotgun (WGS) entry which is preliminary data.</text>
</comment>
<sequence length="130" mass="13908">MTNPVRHIGISIDRAPSDVYDFAHDPANLPRWAAGLGGSIELLDGEWVAESPMGSVTVVMAPDNEFGVLDHTVTLPDGTRSLNPLRVLPNERGSEVVFSLFRLPGVDDAAYEADAAAIAADLATLKRLLE</sequence>
<evidence type="ECO:0000313" key="1">
    <source>
        <dbReference type="EMBL" id="THG33394.1"/>
    </source>
</evidence>
<dbReference type="AlphaFoldDB" id="A0A4S4FSL2"/>
<dbReference type="Gene3D" id="3.30.530.20">
    <property type="match status" value="1"/>
</dbReference>
<dbReference type="SUPFAM" id="SSF55961">
    <property type="entry name" value="Bet v1-like"/>
    <property type="match status" value="1"/>
</dbReference>
<name>A0A4S4FSL2_9MICO</name>
<keyword evidence="2" id="KW-1185">Reference proteome</keyword>
<reference evidence="1 2" key="1">
    <citation type="submission" date="2019-04" db="EMBL/GenBank/DDBJ databases">
        <authorList>
            <person name="Jiang L."/>
        </authorList>
    </citation>
    <scope>NUCLEOTIDE SEQUENCE [LARGE SCALE GENOMIC DNA]</scope>
    <source>
        <strain evidence="1 2">YIM 131853</strain>
    </source>
</reference>
<accession>A0A4S4FSL2</accession>
<dbReference type="InterPro" id="IPR023393">
    <property type="entry name" value="START-like_dom_sf"/>
</dbReference>
<gene>
    <name evidence="1" type="ORF">E6C64_03335</name>
</gene>
<dbReference type="EMBL" id="SSSM01000001">
    <property type="protein sequence ID" value="THG33394.1"/>
    <property type="molecule type" value="Genomic_DNA"/>
</dbReference>
<dbReference type="RefSeq" id="WP_136426176.1">
    <property type="nucleotide sequence ID" value="NZ_SSSM01000001.1"/>
</dbReference>
<protein>
    <submittedName>
        <fullName evidence="1">SRPBCC family protein</fullName>
    </submittedName>
</protein>
<organism evidence="1 2">
    <name type="scientific">Naasia lichenicola</name>
    <dbReference type="NCBI Taxonomy" id="2565933"/>
    <lineage>
        <taxon>Bacteria</taxon>
        <taxon>Bacillati</taxon>
        <taxon>Actinomycetota</taxon>
        <taxon>Actinomycetes</taxon>
        <taxon>Micrococcales</taxon>
        <taxon>Microbacteriaceae</taxon>
        <taxon>Naasia</taxon>
    </lineage>
</organism>
<proteinExistence type="predicted"/>